<sequence length="120" mass="12697">AGIEPASDEVLPGLLRAQSAAGVARPCPSRRRADNPGPVGLMSASRPPTRVMPSGYLDDARVRDDSIPGLTDSITDQAARAKSVRLDSALIGLQRAFDEMTLHPRPASPDATHTVETDRS</sequence>
<feature type="non-terminal residue" evidence="2">
    <location>
        <position position="120"/>
    </location>
</feature>
<feature type="region of interest" description="Disordered" evidence="1">
    <location>
        <begin position="101"/>
        <end position="120"/>
    </location>
</feature>
<protein>
    <submittedName>
        <fullName evidence="2">MurG_0 protein</fullName>
    </submittedName>
</protein>
<name>A0A0C9QWE5_9HYME</name>
<accession>A0A0C9QWE5</accession>
<feature type="non-terminal residue" evidence="2">
    <location>
        <position position="1"/>
    </location>
</feature>
<evidence type="ECO:0000256" key="1">
    <source>
        <dbReference type="SAM" id="MobiDB-lite"/>
    </source>
</evidence>
<evidence type="ECO:0000313" key="2">
    <source>
        <dbReference type="EMBL" id="JAG77821.1"/>
    </source>
</evidence>
<proteinExistence type="predicted"/>
<dbReference type="EMBL" id="GBYB01008054">
    <property type="protein sequence ID" value="JAG77821.1"/>
    <property type="molecule type" value="Transcribed_RNA"/>
</dbReference>
<reference evidence="2" key="1">
    <citation type="submission" date="2015-01" db="EMBL/GenBank/DDBJ databases">
        <title>Transcriptome Assembly of Fopius arisanus.</title>
        <authorList>
            <person name="Geib S."/>
        </authorList>
    </citation>
    <scope>NUCLEOTIDE SEQUENCE</scope>
</reference>
<dbReference type="AntiFam" id="ANF00033">
    <property type="entry name" value="Antisense to tmRNA"/>
</dbReference>
<feature type="region of interest" description="Disordered" evidence="1">
    <location>
        <begin position="20"/>
        <end position="63"/>
    </location>
</feature>
<organism evidence="2">
    <name type="scientific">Fopius arisanus</name>
    <dbReference type="NCBI Taxonomy" id="64838"/>
    <lineage>
        <taxon>Eukaryota</taxon>
        <taxon>Metazoa</taxon>
        <taxon>Ecdysozoa</taxon>
        <taxon>Arthropoda</taxon>
        <taxon>Hexapoda</taxon>
        <taxon>Insecta</taxon>
        <taxon>Pterygota</taxon>
        <taxon>Neoptera</taxon>
        <taxon>Endopterygota</taxon>
        <taxon>Hymenoptera</taxon>
        <taxon>Apocrita</taxon>
        <taxon>Ichneumonoidea</taxon>
        <taxon>Braconidae</taxon>
        <taxon>Opiinae</taxon>
        <taxon>Fopius</taxon>
    </lineage>
</organism>
<dbReference type="AlphaFoldDB" id="A0A0C9QWE5"/>
<gene>
    <name evidence="2" type="primary">murG_0</name>
    <name evidence="2" type="ORF">g.12286</name>
</gene>